<feature type="coiled-coil region" evidence="1">
    <location>
        <begin position="29"/>
        <end position="89"/>
    </location>
</feature>
<dbReference type="EMBL" id="DVMZ01000026">
    <property type="protein sequence ID" value="HIU58646.1"/>
    <property type="molecule type" value="Genomic_DNA"/>
</dbReference>
<reference evidence="2" key="1">
    <citation type="submission" date="2020-10" db="EMBL/GenBank/DDBJ databases">
        <authorList>
            <person name="Gilroy R."/>
        </authorList>
    </citation>
    <scope>NUCLEOTIDE SEQUENCE</scope>
    <source>
        <strain evidence="2">11687</strain>
    </source>
</reference>
<gene>
    <name evidence="2" type="ORF">IAC57_00950</name>
</gene>
<protein>
    <submittedName>
        <fullName evidence="2">Uncharacterized protein</fullName>
    </submittedName>
</protein>
<name>A0A9D1MEA0_9FIRM</name>
<accession>A0A9D1MEA0</accession>
<dbReference type="AlphaFoldDB" id="A0A9D1MEA0"/>
<keyword evidence="1" id="KW-0175">Coiled coil</keyword>
<sequence>MKLNLSIQSYDVKNLEAIRQSVAFERDSCRRLEQSAEIIRSNIAGFEREFSSVNMDRAKEIVDKYIRVLSDAQAEIAELLGSADEFMAKLRHVWRKW</sequence>
<evidence type="ECO:0000313" key="2">
    <source>
        <dbReference type="EMBL" id="HIU58646.1"/>
    </source>
</evidence>
<evidence type="ECO:0000313" key="3">
    <source>
        <dbReference type="Proteomes" id="UP000824081"/>
    </source>
</evidence>
<organism evidence="2 3">
    <name type="scientific">Candidatus Scatosoma pullistercoris</name>
    <dbReference type="NCBI Taxonomy" id="2840934"/>
    <lineage>
        <taxon>Bacteria</taxon>
        <taxon>Bacillati</taxon>
        <taxon>Bacillota</taxon>
        <taxon>Clostridia</taxon>
        <taxon>Candidatus Scatosoma</taxon>
    </lineage>
</organism>
<reference evidence="2" key="2">
    <citation type="journal article" date="2021" name="PeerJ">
        <title>Extensive microbial diversity within the chicken gut microbiome revealed by metagenomics and culture.</title>
        <authorList>
            <person name="Gilroy R."/>
            <person name="Ravi A."/>
            <person name="Getino M."/>
            <person name="Pursley I."/>
            <person name="Horton D.L."/>
            <person name="Alikhan N.F."/>
            <person name="Baker D."/>
            <person name="Gharbi K."/>
            <person name="Hall N."/>
            <person name="Watson M."/>
            <person name="Adriaenssens E.M."/>
            <person name="Foster-Nyarko E."/>
            <person name="Jarju S."/>
            <person name="Secka A."/>
            <person name="Antonio M."/>
            <person name="Oren A."/>
            <person name="Chaudhuri R.R."/>
            <person name="La Ragione R."/>
            <person name="Hildebrand F."/>
            <person name="Pallen M.J."/>
        </authorList>
    </citation>
    <scope>NUCLEOTIDE SEQUENCE</scope>
    <source>
        <strain evidence="2">11687</strain>
    </source>
</reference>
<dbReference type="Proteomes" id="UP000824081">
    <property type="component" value="Unassembled WGS sequence"/>
</dbReference>
<proteinExistence type="predicted"/>
<evidence type="ECO:0000256" key="1">
    <source>
        <dbReference type="SAM" id="Coils"/>
    </source>
</evidence>
<comment type="caution">
    <text evidence="2">The sequence shown here is derived from an EMBL/GenBank/DDBJ whole genome shotgun (WGS) entry which is preliminary data.</text>
</comment>